<evidence type="ECO:0000313" key="3">
    <source>
        <dbReference type="Proteomes" id="UP000324222"/>
    </source>
</evidence>
<dbReference type="AlphaFoldDB" id="A0A5B7I5D6"/>
<sequence length="151" mass="16542">MRRSMGVARGKRKKATHQAQLPSIPPHTTYQTLPLNAACLHPSTHTTCPYLLFHAAYLRHSTEPAPFFSTVPPPNLSPLHPFRSSQPPSLNKASLSPRSVHNSPCRLPTLCPSQCPSSPPHTPPLSTHHATEQVLRVVTSAQLVTDHHPLT</sequence>
<feature type="compositionally biased region" description="Polar residues" evidence="1">
    <location>
        <begin position="17"/>
        <end position="27"/>
    </location>
</feature>
<reference evidence="2 3" key="1">
    <citation type="submission" date="2019-05" db="EMBL/GenBank/DDBJ databases">
        <title>Another draft genome of Portunus trituberculatus and its Hox gene families provides insights of decapod evolution.</title>
        <authorList>
            <person name="Jeong J.-H."/>
            <person name="Song I."/>
            <person name="Kim S."/>
            <person name="Choi T."/>
            <person name="Kim D."/>
            <person name="Ryu S."/>
            <person name="Kim W."/>
        </authorList>
    </citation>
    <scope>NUCLEOTIDE SEQUENCE [LARGE SCALE GENOMIC DNA]</scope>
    <source>
        <tissue evidence="2">Muscle</tissue>
    </source>
</reference>
<evidence type="ECO:0000256" key="1">
    <source>
        <dbReference type="SAM" id="MobiDB-lite"/>
    </source>
</evidence>
<proteinExistence type="predicted"/>
<feature type="compositionally biased region" description="Polar residues" evidence="1">
    <location>
        <begin position="83"/>
        <end position="99"/>
    </location>
</feature>
<protein>
    <submittedName>
        <fullName evidence="2">Uncharacterized protein</fullName>
    </submittedName>
</protein>
<gene>
    <name evidence="2" type="ORF">E2C01_070481</name>
</gene>
<evidence type="ECO:0000313" key="2">
    <source>
        <dbReference type="EMBL" id="MPC76078.1"/>
    </source>
</evidence>
<feature type="region of interest" description="Disordered" evidence="1">
    <location>
        <begin position="1"/>
        <end position="27"/>
    </location>
</feature>
<feature type="compositionally biased region" description="Basic residues" evidence="1">
    <location>
        <begin position="1"/>
        <end position="16"/>
    </location>
</feature>
<comment type="caution">
    <text evidence="2">The sequence shown here is derived from an EMBL/GenBank/DDBJ whole genome shotgun (WGS) entry which is preliminary data.</text>
</comment>
<feature type="region of interest" description="Disordered" evidence="1">
    <location>
        <begin position="79"/>
        <end position="99"/>
    </location>
</feature>
<accession>A0A5B7I5D6</accession>
<keyword evidence="3" id="KW-1185">Reference proteome</keyword>
<name>A0A5B7I5D6_PORTR</name>
<dbReference type="EMBL" id="VSRR010042541">
    <property type="protein sequence ID" value="MPC76078.1"/>
    <property type="molecule type" value="Genomic_DNA"/>
</dbReference>
<dbReference type="Proteomes" id="UP000324222">
    <property type="component" value="Unassembled WGS sequence"/>
</dbReference>
<organism evidence="2 3">
    <name type="scientific">Portunus trituberculatus</name>
    <name type="common">Swimming crab</name>
    <name type="synonym">Neptunus trituberculatus</name>
    <dbReference type="NCBI Taxonomy" id="210409"/>
    <lineage>
        <taxon>Eukaryota</taxon>
        <taxon>Metazoa</taxon>
        <taxon>Ecdysozoa</taxon>
        <taxon>Arthropoda</taxon>
        <taxon>Crustacea</taxon>
        <taxon>Multicrustacea</taxon>
        <taxon>Malacostraca</taxon>
        <taxon>Eumalacostraca</taxon>
        <taxon>Eucarida</taxon>
        <taxon>Decapoda</taxon>
        <taxon>Pleocyemata</taxon>
        <taxon>Brachyura</taxon>
        <taxon>Eubrachyura</taxon>
        <taxon>Portunoidea</taxon>
        <taxon>Portunidae</taxon>
        <taxon>Portuninae</taxon>
        <taxon>Portunus</taxon>
    </lineage>
</organism>